<dbReference type="Proteomes" id="UP000316759">
    <property type="component" value="Unassembled WGS sequence"/>
</dbReference>
<dbReference type="OrthoDB" id="306254at2759"/>
<evidence type="ECO:0000313" key="2">
    <source>
        <dbReference type="EMBL" id="TPP59597.1"/>
    </source>
</evidence>
<feature type="region of interest" description="Disordered" evidence="1">
    <location>
        <begin position="155"/>
        <end position="190"/>
    </location>
</feature>
<proteinExistence type="predicted"/>
<sequence>MNVISIHEREPGQIGTAMREIKMNDATRQSLSRTASVKFGSLNYLTPLNADAQRSLEPTTATTTVATNSESVPVLVTGPAQELRIQVPVPEVTAKSFAETMSGVDMPDLVENVTQELFEKILSDAVEEVVHAQAASKASKLKVPKEDPNLLFRLEPSTSFSDHGPLTVPPEPSTDSPPEVDSPSNTDSLSDTAEASLNIAPSMFSAESVHGLVADVPSRVEPPIREALGHFWKAR</sequence>
<keyword evidence="3" id="KW-1185">Reference proteome</keyword>
<comment type="caution">
    <text evidence="2">The sequence shown here is derived from an EMBL/GenBank/DDBJ whole genome shotgun (WGS) entry which is preliminary data.</text>
</comment>
<dbReference type="STRING" id="46835.A0A504YNV4"/>
<organism evidence="2 3">
    <name type="scientific">Fasciola gigantica</name>
    <name type="common">Giant liver fluke</name>
    <dbReference type="NCBI Taxonomy" id="46835"/>
    <lineage>
        <taxon>Eukaryota</taxon>
        <taxon>Metazoa</taxon>
        <taxon>Spiralia</taxon>
        <taxon>Lophotrochozoa</taxon>
        <taxon>Platyhelminthes</taxon>
        <taxon>Trematoda</taxon>
        <taxon>Digenea</taxon>
        <taxon>Plagiorchiida</taxon>
        <taxon>Echinostomata</taxon>
        <taxon>Echinostomatoidea</taxon>
        <taxon>Fasciolidae</taxon>
        <taxon>Fasciola</taxon>
    </lineage>
</organism>
<name>A0A504YNV4_FASGI</name>
<protein>
    <submittedName>
        <fullName evidence="2">Uncharacterized protein</fullName>
    </submittedName>
</protein>
<evidence type="ECO:0000313" key="3">
    <source>
        <dbReference type="Proteomes" id="UP000316759"/>
    </source>
</evidence>
<accession>A0A504YNV4</accession>
<reference evidence="2 3" key="1">
    <citation type="submission" date="2019-04" db="EMBL/GenBank/DDBJ databases">
        <title>Annotation for the trematode Fasciola gigantica.</title>
        <authorList>
            <person name="Choi Y.-J."/>
        </authorList>
    </citation>
    <scope>NUCLEOTIDE SEQUENCE [LARGE SCALE GENOMIC DNA]</scope>
    <source>
        <strain evidence="2">Uganda_cow_1</strain>
    </source>
</reference>
<evidence type="ECO:0000256" key="1">
    <source>
        <dbReference type="SAM" id="MobiDB-lite"/>
    </source>
</evidence>
<gene>
    <name evidence="2" type="ORF">FGIG_03554</name>
</gene>
<dbReference type="EMBL" id="SUNJ01010510">
    <property type="protein sequence ID" value="TPP59597.1"/>
    <property type="molecule type" value="Genomic_DNA"/>
</dbReference>
<dbReference type="AlphaFoldDB" id="A0A504YNV4"/>